<name>A0A4D4J4Q9_9PSEU</name>
<evidence type="ECO:0000256" key="2">
    <source>
        <dbReference type="SAM" id="Phobius"/>
    </source>
</evidence>
<accession>A0A4D4J4Q9</accession>
<evidence type="ECO:0000313" key="4">
    <source>
        <dbReference type="Proteomes" id="UP000298860"/>
    </source>
</evidence>
<reference evidence="4" key="1">
    <citation type="submission" date="2019-04" db="EMBL/GenBank/DDBJ databases">
        <title>Draft genome sequence of Pseudonocardiaceae bacterium SL3-2-4.</title>
        <authorList>
            <person name="Ningsih F."/>
            <person name="Yokota A."/>
            <person name="Sakai Y."/>
            <person name="Nanatani K."/>
            <person name="Yabe S."/>
            <person name="Oetari A."/>
            <person name="Sjamsuridzal W."/>
        </authorList>
    </citation>
    <scope>NUCLEOTIDE SEQUENCE [LARGE SCALE GENOMIC DNA]</scope>
    <source>
        <strain evidence="4">SL3-2-4</strain>
    </source>
</reference>
<keyword evidence="2" id="KW-0472">Membrane</keyword>
<feature type="region of interest" description="Disordered" evidence="1">
    <location>
        <begin position="63"/>
        <end position="100"/>
    </location>
</feature>
<dbReference type="RefSeq" id="WP_137813236.1">
    <property type="nucleotide sequence ID" value="NZ_BJFL01000006.1"/>
</dbReference>
<protein>
    <submittedName>
        <fullName evidence="3">Uncharacterized protein</fullName>
    </submittedName>
</protein>
<keyword evidence="2" id="KW-1133">Transmembrane helix</keyword>
<evidence type="ECO:0000313" key="3">
    <source>
        <dbReference type="EMBL" id="GDY30090.1"/>
    </source>
</evidence>
<keyword evidence="2" id="KW-0812">Transmembrane</keyword>
<dbReference type="EMBL" id="BJFL01000006">
    <property type="protein sequence ID" value="GDY30090.1"/>
    <property type="molecule type" value="Genomic_DNA"/>
</dbReference>
<sequence>MVEVDPVVRIAVLVGALGIVPVALTVETLVHGLMRWWTRSITVTVARARISSWCACLARRLRSARPPVDPSRPRGGRPSAGTDSPFLAPVPADQQKGQSR</sequence>
<keyword evidence="4" id="KW-1185">Reference proteome</keyword>
<dbReference type="Proteomes" id="UP000298860">
    <property type="component" value="Unassembled WGS sequence"/>
</dbReference>
<evidence type="ECO:0000256" key="1">
    <source>
        <dbReference type="SAM" id="MobiDB-lite"/>
    </source>
</evidence>
<proteinExistence type="predicted"/>
<gene>
    <name evidence="3" type="ORF">GTS_17230</name>
</gene>
<dbReference type="AlphaFoldDB" id="A0A4D4J4Q9"/>
<organism evidence="3 4">
    <name type="scientific">Gandjariella thermophila</name>
    <dbReference type="NCBI Taxonomy" id="1931992"/>
    <lineage>
        <taxon>Bacteria</taxon>
        <taxon>Bacillati</taxon>
        <taxon>Actinomycetota</taxon>
        <taxon>Actinomycetes</taxon>
        <taxon>Pseudonocardiales</taxon>
        <taxon>Pseudonocardiaceae</taxon>
        <taxon>Gandjariella</taxon>
    </lineage>
</organism>
<comment type="caution">
    <text evidence="3">The sequence shown here is derived from an EMBL/GenBank/DDBJ whole genome shotgun (WGS) entry which is preliminary data.</text>
</comment>
<feature type="transmembrane region" description="Helical" evidence="2">
    <location>
        <begin position="6"/>
        <end position="30"/>
    </location>
</feature>